<name>A0A6C0BKK4_9ZZZZ</name>
<evidence type="ECO:0000313" key="1">
    <source>
        <dbReference type="EMBL" id="QHS91938.1"/>
    </source>
</evidence>
<proteinExistence type="predicted"/>
<organism evidence="1">
    <name type="scientific">viral metagenome</name>
    <dbReference type="NCBI Taxonomy" id="1070528"/>
    <lineage>
        <taxon>unclassified sequences</taxon>
        <taxon>metagenomes</taxon>
        <taxon>organismal metagenomes</taxon>
    </lineage>
</organism>
<dbReference type="SUPFAM" id="SSF53448">
    <property type="entry name" value="Nucleotide-diphospho-sugar transferases"/>
    <property type="match status" value="1"/>
</dbReference>
<accession>A0A6C0BKK4</accession>
<dbReference type="InterPro" id="IPR045499">
    <property type="entry name" value="DUF6492"/>
</dbReference>
<dbReference type="EMBL" id="MN739166">
    <property type="protein sequence ID" value="QHS91938.1"/>
    <property type="molecule type" value="Genomic_DNA"/>
</dbReference>
<dbReference type="InterPro" id="IPR029044">
    <property type="entry name" value="Nucleotide-diphossugar_trans"/>
</dbReference>
<protein>
    <recommendedName>
        <fullName evidence="2">Nucleotide-diphospho-sugar transferase domain-containing protein</fullName>
    </recommendedName>
</protein>
<reference evidence="1" key="1">
    <citation type="journal article" date="2020" name="Nature">
        <title>Giant virus diversity and host interactions through global metagenomics.</title>
        <authorList>
            <person name="Schulz F."/>
            <person name="Roux S."/>
            <person name="Paez-Espino D."/>
            <person name="Jungbluth S."/>
            <person name="Walsh D.A."/>
            <person name="Denef V.J."/>
            <person name="McMahon K.D."/>
            <person name="Konstantinidis K.T."/>
            <person name="Eloe-Fadrosh E.A."/>
            <person name="Kyrpides N.C."/>
            <person name="Woyke T."/>
        </authorList>
    </citation>
    <scope>NUCLEOTIDE SEQUENCE</scope>
    <source>
        <strain evidence="1">GVMAG-M-3300013285-6</strain>
    </source>
</reference>
<dbReference type="AlphaFoldDB" id="A0A6C0BKK4"/>
<dbReference type="Pfam" id="PF20102">
    <property type="entry name" value="DUF6492"/>
    <property type="match status" value="1"/>
</dbReference>
<sequence length="252" mass="29480">MSLYDVVIPLGPKDEDIVQRCVTSVRKHVVGVRYIFVIAHKKMDISGAAVLEESLFPFSRAVCAERTSEARAGWYLQQLLKFYAPLLISDATENVLIVDADTVFQKRTRFTENGKTLVDKTMIELHQPYFDHMARLHPSFTVWKRMNSGITNVMVFNRTILFEMMKKAEDLHKKHFWEAYLDCVTEKEKSGAAEYELYFHYLMNNHADKVRLRPLQWTNDGQRAAVPTGDWHYQSYHWHNQKALPPRSSRLR</sequence>
<evidence type="ECO:0008006" key="2">
    <source>
        <dbReference type="Google" id="ProtNLM"/>
    </source>
</evidence>